<keyword evidence="1" id="KW-0472">Membrane</keyword>
<keyword evidence="1" id="KW-1133">Transmembrane helix</keyword>
<keyword evidence="1" id="KW-0812">Transmembrane</keyword>
<name>A0A2P2C2B4_9ZZZZ</name>
<dbReference type="EMBL" id="CZKA01000025">
    <property type="protein sequence ID" value="CUR56158.1"/>
    <property type="molecule type" value="Genomic_DNA"/>
</dbReference>
<accession>A0A2P2C2B4</accession>
<feature type="transmembrane region" description="Helical" evidence="1">
    <location>
        <begin position="126"/>
        <end position="151"/>
    </location>
</feature>
<sequence length="152" mass="16434">MVVLTTFGIALASALLPLINIEIYLGGLAGAGVGMGESLAIATAAGVGQTLGKIVWYELAQRSFESERVQKKLTNEKWRAAYAKWQARITGRPWYAGAIMFASAFAGVPPLLVLAMVAGTLHMPRWVFIPTVLVGRVLRFYLILVGVHSVFD</sequence>
<reference evidence="2" key="1">
    <citation type="submission" date="2015-08" db="EMBL/GenBank/DDBJ databases">
        <authorList>
            <person name="Babu N.S."/>
            <person name="Beckwith C.J."/>
            <person name="Beseler K.G."/>
            <person name="Brison A."/>
            <person name="Carone J.V."/>
            <person name="Caskin T.P."/>
            <person name="Diamond M."/>
            <person name="Durham M.E."/>
            <person name="Foxe J.M."/>
            <person name="Go M."/>
            <person name="Henderson B.A."/>
            <person name="Jones I.B."/>
            <person name="McGettigan J.A."/>
            <person name="Micheletti S.J."/>
            <person name="Nasrallah M.E."/>
            <person name="Ortiz D."/>
            <person name="Piller C.R."/>
            <person name="Privatt S.R."/>
            <person name="Schneider S.L."/>
            <person name="Sharp S."/>
            <person name="Smith T.C."/>
            <person name="Stanton J.D."/>
            <person name="Ullery H.E."/>
            <person name="Wilson R.J."/>
            <person name="Serrano M.G."/>
            <person name="Buck G."/>
            <person name="Lee V."/>
            <person name="Wang Y."/>
            <person name="Carvalho R."/>
            <person name="Voegtly L."/>
            <person name="Shi R."/>
            <person name="Duckworth R."/>
            <person name="Johnson A."/>
            <person name="Loviza R."/>
            <person name="Walstead R."/>
            <person name="Shah Z."/>
            <person name="Kiflezghi M."/>
            <person name="Wade K."/>
            <person name="Ball S.L."/>
            <person name="Bradley K.W."/>
            <person name="Asai D.J."/>
            <person name="Bowman C.A."/>
            <person name="Russell D.A."/>
            <person name="Pope W.H."/>
            <person name="Jacobs-Sera D."/>
            <person name="Hendrix R.W."/>
            <person name="Hatfull G.F."/>
        </authorList>
    </citation>
    <scope>NUCLEOTIDE SEQUENCE</scope>
</reference>
<organism evidence="2">
    <name type="scientific">metagenome</name>
    <dbReference type="NCBI Taxonomy" id="256318"/>
    <lineage>
        <taxon>unclassified sequences</taxon>
        <taxon>metagenomes</taxon>
    </lineage>
</organism>
<dbReference type="AlphaFoldDB" id="A0A2P2C2B4"/>
<gene>
    <name evidence="2" type="ORF">NOCA2310190</name>
</gene>
<evidence type="ECO:0000256" key="1">
    <source>
        <dbReference type="SAM" id="Phobius"/>
    </source>
</evidence>
<evidence type="ECO:0000313" key="2">
    <source>
        <dbReference type="EMBL" id="CUR56158.1"/>
    </source>
</evidence>
<evidence type="ECO:0008006" key="3">
    <source>
        <dbReference type="Google" id="ProtNLM"/>
    </source>
</evidence>
<proteinExistence type="predicted"/>
<protein>
    <recommendedName>
        <fullName evidence="3">VTT domain-containing protein</fullName>
    </recommendedName>
</protein>
<feature type="transmembrane region" description="Helical" evidence="1">
    <location>
        <begin position="94"/>
        <end position="114"/>
    </location>
</feature>